<evidence type="ECO:0000313" key="2">
    <source>
        <dbReference type="EMBL" id="CDJ45525.1"/>
    </source>
</evidence>
<feature type="compositionally biased region" description="Low complexity" evidence="1">
    <location>
        <begin position="167"/>
        <end position="177"/>
    </location>
</feature>
<feature type="compositionally biased region" description="Acidic residues" evidence="1">
    <location>
        <begin position="191"/>
        <end position="201"/>
    </location>
</feature>
<dbReference type="SUPFAM" id="SSF103657">
    <property type="entry name" value="BAR/IMD domain-like"/>
    <property type="match status" value="1"/>
</dbReference>
<feature type="compositionally biased region" description="Basic and acidic residues" evidence="1">
    <location>
        <begin position="178"/>
        <end position="190"/>
    </location>
</feature>
<protein>
    <submittedName>
        <fullName evidence="2">UBA/TS-N domain-containing protein, putative</fullName>
    </submittedName>
</protein>
<reference evidence="2" key="2">
    <citation type="submission" date="2013-10" db="EMBL/GenBank/DDBJ databases">
        <authorList>
            <person name="Aslett M."/>
        </authorList>
    </citation>
    <scope>NUCLEOTIDE SEQUENCE [LARGE SCALE GENOMIC DNA]</scope>
    <source>
        <strain evidence="2">Houghton</strain>
    </source>
</reference>
<dbReference type="InterPro" id="IPR027267">
    <property type="entry name" value="AH/BAR_dom_sf"/>
</dbReference>
<dbReference type="Proteomes" id="UP000030747">
    <property type="component" value="Unassembled WGS sequence"/>
</dbReference>
<sequence length="350" mass="38372">MGGVEETLQQLKLEFACWLERLQRSSSSSSSSSSEDPVFEGMVRDMQQYDCTLQALEKGVKVYLEGVESLCCGLELLSEAAVKGLCKKSDFWISRDACCYRESVHRITRADAPHAVFSRFKRDLFFNVLDPLQQHLKLNQQLRRDCQQRRKRLAELLLAKRHLERLQQQQQQQQQREQQQREQRERRGSGEAEEEDGEAGEQQELIRGAGAAAAAAGAAAAATGAAAAAAAGPGQGGGLSFARVLQQRGGSAAAASAAASAAATAAATAAAAAATTAAYESFRAADEELFEWLQLLDCYKCDIYDSLLQTLKYLQYDFFAAAAHALAAVLPRRMEFRPMVEMTPQQLKPL</sequence>
<gene>
    <name evidence="2" type="ORF">ETH_00023155</name>
</gene>
<dbReference type="OrthoDB" id="349283at2759"/>
<dbReference type="GeneID" id="25253743"/>
<feature type="non-terminal residue" evidence="2">
    <location>
        <position position="350"/>
    </location>
</feature>
<organism evidence="2 3">
    <name type="scientific">Eimeria tenella</name>
    <name type="common">Coccidian parasite</name>
    <dbReference type="NCBI Taxonomy" id="5802"/>
    <lineage>
        <taxon>Eukaryota</taxon>
        <taxon>Sar</taxon>
        <taxon>Alveolata</taxon>
        <taxon>Apicomplexa</taxon>
        <taxon>Conoidasida</taxon>
        <taxon>Coccidia</taxon>
        <taxon>Eucoccidiorida</taxon>
        <taxon>Eimeriorina</taxon>
        <taxon>Eimeriidae</taxon>
        <taxon>Eimeria</taxon>
    </lineage>
</organism>
<proteinExistence type="predicted"/>
<dbReference type="VEuPathDB" id="ToxoDB:ETH_00023155"/>
<dbReference type="Gene3D" id="1.20.1270.60">
    <property type="entry name" value="Arfaptin homology (AH) domain/BAR domain"/>
    <property type="match status" value="1"/>
</dbReference>
<accession>U6LCP8</accession>
<evidence type="ECO:0000313" key="3">
    <source>
        <dbReference type="Proteomes" id="UP000030747"/>
    </source>
</evidence>
<dbReference type="AlphaFoldDB" id="U6LCP8"/>
<evidence type="ECO:0000256" key="1">
    <source>
        <dbReference type="SAM" id="MobiDB-lite"/>
    </source>
</evidence>
<dbReference type="RefSeq" id="XP_013236271.1">
    <property type="nucleotide sequence ID" value="XM_013380817.1"/>
</dbReference>
<dbReference type="VEuPathDB" id="ToxoDB:ETH2_0415700"/>
<keyword evidence="3" id="KW-1185">Reference proteome</keyword>
<dbReference type="EMBL" id="HG678336">
    <property type="protein sequence ID" value="CDJ45525.1"/>
    <property type="molecule type" value="Genomic_DNA"/>
</dbReference>
<reference evidence="2" key="1">
    <citation type="submission" date="2013-10" db="EMBL/GenBank/DDBJ databases">
        <title>Genomic analysis of the causative agents of coccidiosis in chickens.</title>
        <authorList>
            <person name="Reid A.J."/>
            <person name="Blake D."/>
            <person name="Billington K."/>
            <person name="Browne H."/>
            <person name="Dunn M."/>
            <person name="Hung S."/>
            <person name="Kawahara F."/>
            <person name="Miranda-Saavedra D."/>
            <person name="Mourier T."/>
            <person name="Nagra H."/>
            <person name="Otto T.D."/>
            <person name="Rawlings N."/>
            <person name="Sanchez A."/>
            <person name="Sanders M."/>
            <person name="Subramaniam C."/>
            <person name="Tay Y."/>
            <person name="Dear P."/>
            <person name="Doerig C."/>
            <person name="Gruber A."/>
            <person name="Parkinson J."/>
            <person name="Shirley M."/>
            <person name="Wan K.L."/>
            <person name="Berriman M."/>
            <person name="Tomley F."/>
            <person name="Pain A."/>
        </authorList>
    </citation>
    <scope>NUCLEOTIDE SEQUENCE [LARGE SCALE GENOMIC DNA]</scope>
    <source>
        <strain evidence="2">Houghton</strain>
    </source>
</reference>
<feature type="region of interest" description="Disordered" evidence="1">
    <location>
        <begin position="167"/>
        <end position="202"/>
    </location>
</feature>
<name>U6LCP8_EIMTE</name>